<reference evidence="3" key="1">
    <citation type="submission" date="2020-05" db="EMBL/GenBank/DDBJ databases">
        <authorList>
            <person name="Chiriac C."/>
            <person name="Salcher M."/>
            <person name="Ghai R."/>
            <person name="Kavagutti S V."/>
        </authorList>
    </citation>
    <scope>NUCLEOTIDE SEQUENCE</scope>
</reference>
<accession>A0A6J6IXF7</accession>
<dbReference type="Pfam" id="PF00156">
    <property type="entry name" value="Pribosyltran"/>
    <property type="match status" value="1"/>
</dbReference>
<feature type="domain" description="Phosphoribosyltransferase" evidence="1">
    <location>
        <begin position="13"/>
        <end position="163"/>
    </location>
</feature>
<dbReference type="PANTHER" id="PTHR22946">
    <property type="entry name" value="DIENELACTONE HYDROLASE DOMAIN-CONTAINING PROTEIN-RELATED"/>
    <property type="match status" value="1"/>
</dbReference>
<evidence type="ECO:0000259" key="2">
    <source>
        <dbReference type="Pfam" id="PF01738"/>
    </source>
</evidence>
<dbReference type="EMBL" id="CAEZUP010000190">
    <property type="protein sequence ID" value="CAB4629188.1"/>
    <property type="molecule type" value="Genomic_DNA"/>
</dbReference>
<name>A0A6J6IXF7_9ZZZZ</name>
<dbReference type="Gene3D" id="3.40.50.2020">
    <property type="match status" value="1"/>
</dbReference>
<dbReference type="InterPro" id="IPR000836">
    <property type="entry name" value="PRTase_dom"/>
</dbReference>
<feature type="domain" description="Dienelactone hydrolase" evidence="2">
    <location>
        <begin position="299"/>
        <end position="422"/>
    </location>
</feature>
<dbReference type="InterPro" id="IPR029057">
    <property type="entry name" value="PRTase-like"/>
</dbReference>
<dbReference type="AlphaFoldDB" id="A0A6J6IXF7"/>
<dbReference type="Gene3D" id="3.30.1310.20">
    <property type="entry name" value="PRTase-like"/>
    <property type="match status" value="1"/>
</dbReference>
<dbReference type="InterPro" id="IPR029058">
    <property type="entry name" value="AB_hydrolase_fold"/>
</dbReference>
<gene>
    <name evidence="3" type="ORF">UFOPK1835_02311</name>
</gene>
<dbReference type="SUPFAM" id="SSF53474">
    <property type="entry name" value="alpha/beta-Hydrolases"/>
    <property type="match status" value="1"/>
</dbReference>
<dbReference type="InterPro" id="IPR002925">
    <property type="entry name" value="Dienelactn_hydro"/>
</dbReference>
<proteinExistence type="predicted"/>
<sequence>MRFRNRVEAGQRLANRLQSFDGEATVVLGLPRGGVPIAREVADRIGAPLDVIIVRKLGLPRQPELAMGAIGGGNTRFLNEDVIRLASVTEDQIAKVEAAERAELQRRSVLLRGGRPPLDLVGKTAIIVDDGFATGSTARVACQAARKMGAATVIVAVPVAPLDAAERLMGIADGFVTLMSPEPFGAVGNFYEHFTQVTDREVVELLEKSGPRRPTLPATSREVIIDANGVRLPGHLDIPENSIGMVLFAHGSGSSRHSPRNRFVAEQLHGAGIGTLLFDLLTKEEEANRSNVFDIDLLAGRLRSATRWFLSQPESNGSPIGYFGASTGAAAALVAAADSPFPISAVVSRGGRADLAGSRLGEVAAPTLLIVGGNDPVVLDLNRKAAAKLRCEWRIRVIPEATHLFEEPGTLEEAAAEASAWFAAHLTAPHPAKAGGRNR</sequence>
<dbReference type="Gene3D" id="3.40.50.1820">
    <property type="entry name" value="alpha/beta hydrolase"/>
    <property type="match status" value="1"/>
</dbReference>
<protein>
    <submittedName>
        <fullName evidence="3">Unannotated protein</fullName>
    </submittedName>
</protein>
<evidence type="ECO:0000313" key="3">
    <source>
        <dbReference type="EMBL" id="CAB4629188.1"/>
    </source>
</evidence>
<dbReference type="Pfam" id="PF01738">
    <property type="entry name" value="DLH"/>
    <property type="match status" value="1"/>
</dbReference>
<dbReference type="InterPro" id="IPR050261">
    <property type="entry name" value="FrsA_esterase"/>
</dbReference>
<dbReference type="CDD" id="cd06223">
    <property type="entry name" value="PRTases_typeI"/>
    <property type="match status" value="1"/>
</dbReference>
<organism evidence="3">
    <name type="scientific">freshwater metagenome</name>
    <dbReference type="NCBI Taxonomy" id="449393"/>
    <lineage>
        <taxon>unclassified sequences</taxon>
        <taxon>metagenomes</taxon>
        <taxon>ecological metagenomes</taxon>
    </lineage>
</organism>
<dbReference type="GO" id="GO:0016787">
    <property type="term" value="F:hydrolase activity"/>
    <property type="evidence" value="ECO:0007669"/>
    <property type="project" value="InterPro"/>
</dbReference>
<dbReference type="SUPFAM" id="SSF53271">
    <property type="entry name" value="PRTase-like"/>
    <property type="match status" value="1"/>
</dbReference>
<evidence type="ECO:0000259" key="1">
    <source>
        <dbReference type="Pfam" id="PF00156"/>
    </source>
</evidence>